<dbReference type="PROSITE" id="PS51257">
    <property type="entry name" value="PROKAR_LIPOPROTEIN"/>
    <property type="match status" value="1"/>
</dbReference>
<evidence type="ECO:0000256" key="1">
    <source>
        <dbReference type="SAM" id="SignalP"/>
    </source>
</evidence>
<proteinExistence type="predicted"/>
<dbReference type="Gene3D" id="3.40.190.10">
    <property type="entry name" value="Periplasmic binding protein-like II"/>
    <property type="match status" value="2"/>
</dbReference>
<reference evidence="2 3" key="1">
    <citation type="submission" date="2019-03" db="EMBL/GenBank/DDBJ databases">
        <title>Genomic Encyclopedia of Type Strains, Phase IV (KMG-IV): sequencing the most valuable type-strain genomes for metagenomic binning, comparative biology and taxonomic classification.</title>
        <authorList>
            <person name="Goeker M."/>
        </authorList>
    </citation>
    <scope>NUCLEOTIDE SEQUENCE [LARGE SCALE GENOMIC DNA]</scope>
    <source>
        <strain evidence="2 3">DSM 29481</strain>
    </source>
</reference>
<sequence length="312" mass="33525">MKLLKGLLAGVMALSLSACASNDDTKKEEAKTEPIKVLAPLGATSLSLLGLYGDKNVSVDTVDGTSVISAEIAKEDGEYDAIIAPINLGAALLSKGKSQYRLDSVVTWGNLYVVGTDEKALTETGMFAAFGEKAVPQKVFMASLDVKSIKPEITYFASVNEVQQQLLSKKANVGLMAEPAATATIAKAKEKGITLKVLKDLQKEYQNKNNTKSAGYPQAALFVKKGSEDKVKKYIETATTFANETSKKDETAISKAVETATPEKLGIPNAQIAVKTWPRLNINYVKAATVKEDIATFLKQFNISINDDAYTK</sequence>
<name>A0A4V2VIR1_9FIRM</name>
<dbReference type="Proteomes" id="UP000295773">
    <property type="component" value="Unassembled WGS sequence"/>
</dbReference>
<dbReference type="RefSeq" id="WP_008687955.1">
    <property type="nucleotide sequence ID" value="NZ_AP024510.1"/>
</dbReference>
<organism evidence="2 3">
    <name type="scientific">Longicatena caecimuris</name>
    <dbReference type="NCBI Taxonomy" id="1796635"/>
    <lineage>
        <taxon>Bacteria</taxon>
        <taxon>Bacillati</taxon>
        <taxon>Bacillota</taxon>
        <taxon>Erysipelotrichia</taxon>
        <taxon>Erysipelotrichales</taxon>
        <taxon>Erysipelotrichaceae</taxon>
        <taxon>Longicatena</taxon>
    </lineage>
</organism>
<dbReference type="GeneID" id="73795872"/>
<gene>
    <name evidence="2" type="ORF">EDD61_13011</name>
</gene>
<comment type="caution">
    <text evidence="2">The sequence shown here is derived from an EMBL/GenBank/DDBJ whole genome shotgun (WGS) entry which is preliminary data.</text>
</comment>
<dbReference type="EMBL" id="SMBP01000030">
    <property type="protein sequence ID" value="TCU52925.1"/>
    <property type="molecule type" value="Genomic_DNA"/>
</dbReference>
<keyword evidence="3" id="KW-1185">Reference proteome</keyword>
<dbReference type="AlphaFoldDB" id="A0A4V2VIR1"/>
<feature type="signal peptide" evidence="1">
    <location>
        <begin position="1"/>
        <end position="20"/>
    </location>
</feature>
<protein>
    <submittedName>
        <fullName evidence="2">NitT/TauT family transport system substrate-binding protein</fullName>
    </submittedName>
</protein>
<evidence type="ECO:0000313" key="3">
    <source>
        <dbReference type="Proteomes" id="UP000295773"/>
    </source>
</evidence>
<accession>A0A4V2VIR1</accession>
<keyword evidence="1" id="KW-0732">Signal</keyword>
<evidence type="ECO:0000313" key="2">
    <source>
        <dbReference type="EMBL" id="TCU52925.1"/>
    </source>
</evidence>
<feature type="chain" id="PRO_5020701426" evidence="1">
    <location>
        <begin position="21"/>
        <end position="312"/>
    </location>
</feature>